<feature type="compositionally biased region" description="Low complexity" evidence="8">
    <location>
        <begin position="562"/>
        <end position="596"/>
    </location>
</feature>
<keyword evidence="4 7" id="KW-0833">Ubl conjugation pathway</keyword>
<dbReference type="Gene3D" id="3.90.70.10">
    <property type="entry name" value="Cysteine proteinases"/>
    <property type="match status" value="1"/>
</dbReference>
<dbReference type="EMBL" id="PUHQ01000014">
    <property type="protein sequence ID" value="KAG0664416.1"/>
    <property type="molecule type" value="Genomic_DNA"/>
</dbReference>
<dbReference type="Proteomes" id="UP000777482">
    <property type="component" value="Unassembled WGS sequence"/>
</dbReference>
<evidence type="ECO:0000313" key="10">
    <source>
        <dbReference type="EMBL" id="KAG0664416.1"/>
    </source>
</evidence>
<keyword evidence="5 7" id="KW-0378">Hydrolase</keyword>
<feature type="compositionally biased region" description="Polar residues" evidence="8">
    <location>
        <begin position="602"/>
        <end position="619"/>
    </location>
</feature>
<evidence type="ECO:0000256" key="8">
    <source>
        <dbReference type="SAM" id="MobiDB-lite"/>
    </source>
</evidence>
<feature type="compositionally biased region" description="Gly residues" evidence="8">
    <location>
        <begin position="625"/>
        <end position="636"/>
    </location>
</feature>
<feature type="compositionally biased region" description="Polar residues" evidence="8">
    <location>
        <begin position="77"/>
        <end position="100"/>
    </location>
</feature>
<comment type="similarity">
    <text evidence="2 7">Belongs to the peptidase C19 family.</text>
</comment>
<dbReference type="InterPro" id="IPR001394">
    <property type="entry name" value="Peptidase_C19_UCH"/>
</dbReference>
<dbReference type="EC" id="3.4.19.12" evidence="7"/>
<reference evidence="10 11" key="1">
    <citation type="submission" date="2020-11" db="EMBL/GenBank/DDBJ databases">
        <title>Kefir isolates.</title>
        <authorList>
            <person name="Marcisauskas S."/>
            <person name="Kim Y."/>
            <person name="Blasche S."/>
        </authorList>
    </citation>
    <scope>NUCLEOTIDE SEQUENCE [LARGE SCALE GENOMIC DNA]</scope>
    <source>
        <strain evidence="10 11">KR</strain>
    </source>
</reference>
<feature type="domain" description="USP" evidence="9">
    <location>
        <begin position="133"/>
        <end position="439"/>
    </location>
</feature>
<evidence type="ECO:0000313" key="11">
    <source>
        <dbReference type="Proteomes" id="UP000777482"/>
    </source>
</evidence>
<dbReference type="GO" id="GO:0005829">
    <property type="term" value="C:cytosol"/>
    <property type="evidence" value="ECO:0007669"/>
    <property type="project" value="TreeGrafter"/>
</dbReference>
<evidence type="ECO:0000256" key="3">
    <source>
        <dbReference type="ARBA" id="ARBA00022670"/>
    </source>
</evidence>
<protein>
    <recommendedName>
        <fullName evidence="7">Ubiquitin carboxyl-terminal hydrolase</fullName>
        <ecNumber evidence="7">3.4.19.12</ecNumber>
    </recommendedName>
</protein>
<dbReference type="InterPro" id="IPR018200">
    <property type="entry name" value="USP_CS"/>
</dbReference>
<evidence type="ECO:0000256" key="2">
    <source>
        <dbReference type="ARBA" id="ARBA00009085"/>
    </source>
</evidence>
<feature type="region of interest" description="Disordered" evidence="8">
    <location>
        <begin position="65"/>
        <end position="113"/>
    </location>
</feature>
<dbReference type="PANTHER" id="PTHR24006:SF758">
    <property type="entry name" value="UBIQUITIN CARBOXYL-TERMINAL HYDROLASE 36"/>
    <property type="match status" value="1"/>
</dbReference>
<dbReference type="InterPro" id="IPR038765">
    <property type="entry name" value="Papain-like_cys_pep_sf"/>
</dbReference>
<gene>
    <name evidence="10" type="ORF">C6P46_001461</name>
</gene>
<evidence type="ECO:0000256" key="6">
    <source>
        <dbReference type="ARBA" id="ARBA00022807"/>
    </source>
</evidence>
<dbReference type="PROSITE" id="PS50235">
    <property type="entry name" value="USP_3"/>
    <property type="match status" value="1"/>
</dbReference>
<comment type="caution">
    <text evidence="10">The sequence shown here is derived from an EMBL/GenBank/DDBJ whole genome shotgun (WGS) entry which is preliminary data.</text>
</comment>
<name>A0A9P6W4G7_RHOMI</name>
<dbReference type="GO" id="GO:0004843">
    <property type="term" value="F:cysteine-type deubiquitinase activity"/>
    <property type="evidence" value="ECO:0007669"/>
    <property type="project" value="UniProtKB-UniRule"/>
</dbReference>
<evidence type="ECO:0000256" key="7">
    <source>
        <dbReference type="RuleBase" id="RU366025"/>
    </source>
</evidence>
<dbReference type="SUPFAM" id="SSF54001">
    <property type="entry name" value="Cysteine proteinases"/>
    <property type="match status" value="1"/>
</dbReference>
<dbReference type="InterPro" id="IPR028889">
    <property type="entry name" value="USP"/>
</dbReference>
<keyword evidence="11" id="KW-1185">Reference proteome</keyword>
<accession>A0A9P6W4G7</accession>
<dbReference type="FunFam" id="3.90.70.10:FF:000119">
    <property type="entry name" value="Ubiquitin specific peptidase 36"/>
    <property type="match status" value="1"/>
</dbReference>
<dbReference type="PROSITE" id="PS00973">
    <property type="entry name" value="USP_2"/>
    <property type="match status" value="1"/>
</dbReference>
<feature type="region of interest" description="Disordered" evidence="8">
    <location>
        <begin position="450"/>
        <end position="670"/>
    </location>
</feature>
<dbReference type="OrthoDB" id="420187at2759"/>
<dbReference type="Pfam" id="PF00443">
    <property type="entry name" value="UCH"/>
    <property type="match status" value="1"/>
</dbReference>
<proteinExistence type="inferred from homology"/>
<dbReference type="GO" id="GO:0005634">
    <property type="term" value="C:nucleus"/>
    <property type="evidence" value="ECO:0007669"/>
    <property type="project" value="TreeGrafter"/>
</dbReference>
<evidence type="ECO:0000256" key="1">
    <source>
        <dbReference type="ARBA" id="ARBA00000707"/>
    </source>
</evidence>
<evidence type="ECO:0000256" key="5">
    <source>
        <dbReference type="ARBA" id="ARBA00022801"/>
    </source>
</evidence>
<sequence>MAAVATRMAQPIRTVHPEKMALEQDAASRAFTNSLQAAKPLTLKSLLEEPVEFVDSRRKTDDAAIPYTPINVKPPATKSSPAVNGTGPSVNGSPVASTSKLPAASKDAPSSSRRMFPLVDTSVSWPRPHKVGAGLRNLGNTCFLNSALQVLLHTPPLVRYLESNLHADAKSCPVMQRKGFCMICSMRSCAKASFTGPNSSYQPNSVVKNLKNIAKHFRLGRQEDAHEFLRFLMDALQAAALFGTSPKLEQKFKEQTFVHQLFGGRLRSRVHCTECGHNSDTFDSILDLSLDLGGARSLKDALENLVRVDVLKGQNKYKCERCKKLVIAEKGFKIDAAPLVLTVHLKRFTPTGRKAGGVISYQETLRLGPYMSNPEQNPSYRLYGVVLHSGGGLHSGHYTAYVRAANDKWYDMNDDYVRPMPAQNVLGDRDAYCLFYIREKGDALKGAIYGTAPTANGSAVKVNGNGKRPRESFPSPQLPSPKPNGIASPLQARKTDANATAAAGTPIPRGGEPSPKRIRPTPVTFQAQDPSAGRDRAEENQQQQQHAASSPPVKVQFPFLPPAATSAGAAPSAPSSSSSPPRPSTPTSAPVSASTTGIKSLMSPNKVKQFQSRTGQTLPVSAAGTAGGGGGGGGGPKLPVVGRLKPRTKKQRQLVNGKGVPANRPRVIEG</sequence>
<comment type="catalytic activity">
    <reaction evidence="1 7">
        <text>Thiol-dependent hydrolysis of ester, thioester, amide, peptide and isopeptide bonds formed by the C-terminal Gly of ubiquitin (a 76-residue protein attached to proteins as an intracellular targeting signal).</text>
        <dbReference type="EC" id="3.4.19.12"/>
    </reaction>
</comment>
<dbReference type="AlphaFoldDB" id="A0A9P6W4G7"/>
<dbReference type="GO" id="GO:0016579">
    <property type="term" value="P:protein deubiquitination"/>
    <property type="evidence" value="ECO:0007669"/>
    <property type="project" value="InterPro"/>
</dbReference>
<dbReference type="PANTHER" id="PTHR24006">
    <property type="entry name" value="UBIQUITIN CARBOXYL-TERMINAL HYDROLASE"/>
    <property type="match status" value="1"/>
</dbReference>
<keyword evidence="3 7" id="KW-0645">Protease</keyword>
<evidence type="ECO:0000256" key="4">
    <source>
        <dbReference type="ARBA" id="ARBA00022786"/>
    </source>
</evidence>
<dbReference type="GO" id="GO:0006508">
    <property type="term" value="P:proteolysis"/>
    <property type="evidence" value="ECO:0007669"/>
    <property type="project" value="UniProtKB-KW"/>
</dbReference>
<evidence type="ECO:0000259" key="9">
    <source>
        <dbReference type="PROSITE" id="PS50235"/>
    </source>
</evidence>
<dbReference type="PROSITE" id="PS00972">
    <property type="entry name" value="USP_1"/>
    <property type="match status" value="1"/>
</dbReference>
<organism evidence="10 11">
    <name type="scientific">Rhodotorula mucilaginosa</name>
    <name type="common">Yeast</name>
    <name type="synonym">Rhodotorula rubra</name>
    <dbReference type="NCBI Taxonomy" id="5537"/>
    <lineage>
        <taxon>Eukaryota</taxon>
        <taxon>Fungi</taxon>
        <taxon>Dikarya</taxon>
        <taxon>Basidiomycota</taxon>
        <taxon>Pucciniomycotina</taxon>
        <taxon>Microbotryomycetes</taxon>
        <taxon>Sporidiobolales</taxon>
        <taxon>Sporidiobolaceae</taxon>
        <taxon>Rhodotorula</taxon>
    </lineage>
</organism>
<keyword evidence="6 7" id="KW-0788">Thiol protease</keyword>
<dbReference type="InterPro" id="IPR050164">
    <property type="entry name" value="Peptidase_C19"/>
</dbReference>
<dbReference type="CDD" id="cd02661">
    <property type="entry name" value="Peptidase_C19E"/>
    <property type="match status" value="1"/>
</dbReference>